<dbReference type="HOGENOM" id="CLU_3094298_0_0_2"/>
<evidence type="ECO:0000313" key="2">
    <source>
        <dbReference type="Proteomes" id="UP000002308"/>
    </source>
</evidence>
<proteinExistence type="predicted"/>
<dbReference type="Gene3D" id="3.90.20.10">
    <property type="match status" value="1"/>
</dbReference>
<dbReference type="KEGG" id="siy:YG5714_3056"/>
<accession>C3NAK2</accession>
<dbReference type="AlphaFoldDB" id="C3NAK2"/>
<evidence type="ECO:0000313" key="1">
    <source>
        <dbReference type="EMBL" id="ACP44762.1"/>
    </source>
</evidence>
<protein>
    <submittedName>
        <fullName evidence="1">Uncharacterized protein</fullName>
    </submittedName>
</protein>
<sequence length="51" mass="6180">MEYAEKNKKEVIDYVDKTKKEILDYVDKRFEAINKRFDDLRELILTLAKEA</sequence>
<gene>
    <name evidence="1" type="ordered locus">YG5714_3056</name>
</gene>
<dbReference type="EMBL" id="CP001403">
    <property type="protein sequence ID" value="ACP44762.1"/>
    <property type="molecule type" value="Genomic_DNA"/>
</dbReference>
<organism evidence="1 2">
    <name type="scientific">Saccharolobus islandicus (strain Y.G.57.14 / Yellowstone #1)</name>
    <name type="common">Sulfolobus islandicus</name>
    <dbReference type="NCBI Taxonomy" id="439386"/>
    <lineage>
        <taxon>Archaea</taxon>
        <taxon>Thermoproteota</taxon>
        <taxon>Thermoprotei</taxon>
        <taxon>Sulfolobales</taxon>
        <taxon>Sulfolobaceae</taxon>
        <taxon>Saccharolobus</taxon>
    </lineage>
</organism>
<name>C3NAK2_SACI7</name>
<reference evidence="1 2" key="1">
    <citation type="journal article" date="2009" name="Proc. Natl. Acad. Sci. U.S.A.">
        <title>Biogeography of the Sulfolobus islandicus pan-genome.</title>
        <authorList>
            <person name="Reno M.L."/>
            <person name="Held N.L."/>
            <person name="Fields C.J."/>
            <person name="Burke P.V."/>
            <person name="Whitaker R.J."/>
        </authorList>
    </citation>
    <scope>NUCLEOTIDE SEQUENCE [LARGE SCALE GENOMIC DNA]</scope>
    <source>
        <strain evidence="2">Y.G.57.14 / Yellowstone #1</strain>
    </source>
</reference>
<dbReference type="Proteomes" id="UP000002308">
    <property type="component" value="Chromosome"/>
</dbReference>